<name>A0A917D113_9BACL</name>
<dbReference type="InterPro" id="IPR011042">
    <property type="entry name" value="6-blade_b-propeller_TolB-like"/>
</dbReference>
<dbReference type="Proteomes" id="UP000637643">
    <property type="component" value="Unassembled WGS sequence"/>
</dbReference>
<evidence type="ECO:0000313" key="3">
    <source>
        <dbReference type="Proteomes" id="UP000637643"/>
    </source>
</evidence>
<keyword evidence="3" id="KW-1185">Reference proteome</keyword>
<dbReference type="SUPFAM" id="SSF63825">
    <property type="entry name" value="YWTD domain"/>
    <property type="match status" value="1"/>
</dbReference>
<evidence type="ECO:0000259" key="1">
    <source>
        <dbReference type="Pfam" id="PF16472"/>
    </source>
</evidence>
<dbReference type="RefSeq" id="WP_189031034.1">
    <property type="nucleotide sequence ID" value="NZ_BMKR01000039.1"/>
</dbReference>
<dbReference type="Pfam" id="PF16472">
    <property type="entry name" value="DUF5050"/>
    <property type="match status" value="1"/>
</dbReference>
<dbReference type="Gene3D" id="2.120.10.30">
    <property type="entry name" value="TolB, C-terminal domain"/>
    <property type="match status" value="1"/>
</dbReference>
<dbReference type="AlphaFoldDB" id="A0A917D113"/>
<reference evidence="2" key="2">
    <citation type="submission" date="2020-09" db="EMBL/GenBank/DDBJ databases">
        <authorList>
            <person name="Sun Q."/>
            <person name="Zhou Y."/>
        </authorList>
    </citation>
    <scope>NUCLEOTIDE SEQUENCE</scope>
    <source>
        <strain evidence="2">CGMCC 1.16134</strain>
    </source>
</reference>
<comment type="caution">
    <text evidence="2">The sequence shown here is derived from an EMBL/GenBank/DDBJ whole genome shotgun (WGS) entry which is preliminary data.</text>
</comment>
<protein>
    <recommendedName>
        <fullName evidence="1">Prolow-density lipoprotein receptor-related protein 1-like beta-propeller domain-containing protein</fullName>
    </recommendedName>
</protein>
<feature type="domain" description="Prolow-density lipoprotein receptor-related protein 1-like beta-propeller" evidence="1">
    <location>
        <begin position="3"/>
        <end position="258"/>
    </location>
</feature>
<gene>
    <name evidence="2" type="ORF">GCM10010912_57960</name>
</gene>
<sequence length="275" mass="30529">MSDNIAGGGLLLQTLGAFYLTDLSGNMMATPGTYMLNPDDGSVTQLPGMLWFMNEAGGLLFASDQSRSNALCRVDTGSLELKVLLDEPCREVRLSGGRLYYIHERDGKLYRCLPDGRKPERLTDHPVLCYTQLGETLYYATAQGIYSCPPDGDRERLLAEGEAAYLQSYGQRLLYADKAAGYALTLLHPETGHKEVYEELIPLSMNSDGPYVYCCNARNEGSIYRLDLQYGGSLRIYGERADRLQIGDGELFFTHHGEWYTMPLSGGQAVRVNFG</sequence>
<accession>A0A917D113</accession>
<dbReference type="EMBL" id="BMKR01000039">
    <property type="protein sequence ID" value="GGG05731.1"/>
    <property type="molecule type" value="Genomic_DNA"/>
</dbReference>
<dbReference type="InterPro" id="IPR032485">
    <property type="entry name" value="LRP1-like_beta_prop"/>
</dbReference>
<reference evidence="2" key="1">
    <citation type="journal article" date="2014" name="Int. J. Syst. Evol. Microbiol.">
        <title>Complete genome sequence of Corynebacterium casei LMG S-19264T (=DSM 44701T), isolated from a smear-ripened cheese.</title>
        <authorList>
            <consortium name="US DOE Joint Genome Institute (JGI-PGF)"/>
            <person name="Walter F."/>
            <person name="Albersmeier A."/>
            <person name="Kalinowski J."/>
            <person name="Ruckert C."/>
        </authorList>
    </citation>
    <scope>NUCLEOTIDE SEQUENCE</scope>
    <source>
        <strain evidence="2">CGMCC 1.16134</strain>
    </source>
</reference>
<proteinExistence type="predicted"/>
<evidence type="ECO:0000313" key="2">
    <source>
        <dbReference type="EMBL" id="GGG05731.1"/>
    </source>
</evidence>
<organism evidence="2 3">
    <name type="scientific">Paenibacillus albidus</name>
    <dbReference type="NCBI Taxonomy" id="2041023"/>
    <lineage>
        <taxon>Bacteria</taxon>
        <taxon>Bacillati</taxon>
        <taxon>Bacillota</taxon>
        <taxon>Bacilli</taxon>
        <taxon>Bacillales</taxon>
        <taxon>Paenibacillaceae</taxon>
        <taxon>Paenibacillus</taxon>
    </lineage>
</organism>